<sequence>MGYKKPTTVKLLGERIKREHHTRLPNGLVRDPDVSANGFRVAAYLLSLDDGFGVNQRGIAAATGLTRDAVSSGIKNLAATGWLRQNEYRHEDSGHVYRHEYVMHRSRRMAGNPDHMTDVTETPNDAHMAGNPDHSMAGNPDHLKRNKRDTDTEVMSGISNSVGGSESGAQAPSGTRQPLTHGAPVAINAGDATPTLEPGTPTGEPAPRLCTTTTVYSRDPHQCWDCNLFPVEEDHAPTCPVLKDPWATPCAYCNAKFSSDQVNAHARACRSGD</sequence>
<evidence type="ECO:0000256" key="1">
    <source>
        <dbReference type="SAM" id="MobiDB-lite"/>
    </source>
</evidence>
<name>A0A7I9VWG5_MYCAG</name>
<feature type="compositionally biased region" description="Polar residues" evidence="1">
    <location>
        <begin position="157"/>
        <end position="178"/>
    </location>
</feature>
<feature type="region of interest" description="Disordered" evidence="1">
    <location>
        <begin position="108"/>
        <end position="208"/>
    </location>
</feature>
<dbReference type="Proteomes" id="UP000465302">
    <property type="component" value="Unassembled WGS sequence"/>
</dbReference>
<comment type="caution">
    <text evidence="2">The sequence shown here is derived from an EMBL/GenBank/DDBJ whole genome shotgun (WGS) entry which is preliminary data.</text>
</comment>
<feature type="compositionally biased region" description="Low complexity" evidence="1">
    <location>
        <begin position="192"/>
        <end position="207"/>
    </location>
</feature>
<evidence type="ECO:0000313" key="2">
    <source>
        <dbReference type="EMBL" id="GFG49458.1"/>
    </source>
</evidence>
<reference evidence="2 3" key="1">
    <citation type="journal article" date="2019" name="Emerg. Microbes Infect.">
        <title>Comprehensive subspecies identification of 175 nontuberculous mycobacteria species based on 7547 genomic profiles.</title>
        <authorList>
            <person name="Matsumoto Y."/>
            <person name="Kinjo T."/>
            <person name="Motooka D."/>
            <person name="Nabeya D."/>
            <person name="Jung N."/>
            <person name="Uechi K."/>
            <person name="Horii T."/>
            <person name="Iida T."/>
            <person name="Fujita J."/>
            <person name="Nakamura S."/>
        </authorList>
    </citation>
    <scope>NUCLEOTIDE SEQUENCE [LARGE SCALE GENOMIC DNA]</scope>
    <source>
        <strain evidence="2 3">JCM 6377</strain>
    </source>
</reference>
<evidence type="ECO:0000313" key="3">
    <source>
        <dbReference type="Proteomes" id="UP000465302"/>
    </source>
</evidence>
<protein>
    <recommendedName>
        <fullName evidence="4">Helix-turn-helix domain-containing protein</fullName>
    </recommendedName>
</protein>
<dbReference type="EMBL" id="BLKS01000001">
    <property type="protein sequence ID" value="GFG49458.1"/>
    <property type="molecule type" value="Genomic_DNA"/>
</dbReference>
<gene>
    <name evidence="2" type="ORF">MAGR_08990</name>
</gene>
<organism evidence="2 3">
    <name type="scientific">Mycolicibacterium agri</name>
    <name type="common">Mycobacterium agri</name>
    <dbReference type="NCBI Taxonomy" id="36811"/>
    <lineage>
        <taxon>Bacteria</taxon>
        <taxon>Bacillati</taxon>
        <taxon>Actinomycetota</taxon>
        <taxon>Actinomycetes</taxon>
        <taxon>Mycobacteriales</taxon>
        <taxon>Mycobacteriaceae</taxon>
        <taxon>Mycolicibacterium</taxon>
    </lineage>
</organism>
<accession>A0A7I9VWG5</accession>
<dbReference type="AlphaFoldDB" id="A0A7I9VWG5"/>
<proteinExistence type="predicted"/>
<evidence type="ECO:0008006" key="4">
    <source>
        <dbReference type="Google" id="ProtNLM"/>
    </source>
</evidence>